<dbReference type="AlphaFoldDB" id="A0A0J0XLL5"/>
<feature type="compositionally biased region" description="Basic and acidic residues" evidence="1">
    <location>
        <begin position="304"/>
        <end position="317"/>
    </location>
</feature>
<dbReference type="RefSeq" id="XP_018278482.1">
    <property type="nucleotide sequence ID" value="XM_018425410.1"/>
</dbReference>
<feature type="region of interest" description="Disordered" evidence="1">
    <location>
        <begin position="1"/>
        <end position="102"/>
    </location>
</feature>
<dbReference type="OrthoDB" id="2537650at2759"/>
<dbReference type="GeneID" id="28986013"/>
<name>A0A0J0XLL5_9TREE</name>
<keyword evidence="3" id="KW-1185">Reference proteome</keyword>
<dbReference type="Proteomes" id="UP000053611">
    <property type="component" value="Unassembled WGS sequence"/>
</dbReference>
<proteinExistence type="predicted"/>
<dbReference type="EMBL" id="KQ087210">
    <property type="protein sequence ID" value="KLT41991.1"/>
    <property type="molecule type" value="Genomic_DNA"/>
</dbReference>
<evidence type="ECO:0000313" key="2">
    <source>
        <dbReference type="EMBL" id="KLT41991.1"/>
    </source>
</evidence>
<reference evidence="2 3" key="1">
    <citation type="submission" date="2015-03" db="EMBL/GenBank/DDBJ databases">
        <title>Genomics and transcriptomics of the oil-accumulating basidiomycete yeast T. oleaginosus allow insights into substrate utilization and the diverse evolutionary trajectories of mating systems in fungi.</title>
        <authorList>
            <consortium name="DOE Joint Genome Institute"/>
            <person name="Kourist R."/>
            <person name="Kracht O."/>
            <person name="Bracharz F."/>
            <person name="Lipzen A."/>
            <person name="Nolan M."/>
            <person name="Ohm R."/>
            <person name="Grigoriev I."/>
            <person name="Sun S."/>
            <person name="Heitman J."/>
            <person name="Bruck T."/>
            <person name="Nowrousian M."/>
        </authorList>
    </citation>
    <scope>NUCLEOTIDE SEQUENCE [LARGE SCALE GENOMIC DNA]</scope>
    <source>
        <strain evidence="2 3">IBC0246</strain>
    </source>
</reference>
<evidence type="ECO:0000313" key="3">
    <source>
        <dbReference type="Proteomes" id="UP000053611"/>
    </source>
</evidence>
<gene>
    <name evidence="2" type="ORF">CC85DRAFT_302715</name>
</gene>
<feature type="compositionally biased region" description="Polar residues" evidence="1">
    <location>
        <begin position="77"/>
        <end position="93"/>
    </location>
</feature>
<accession>A0A0J0XLL5</accession>
<organism evidence="2 3">
    <name type="scientific">Cutaneotrichosporon oleaginosum</name>
    <dbReference type="NCBI Taxonomy" id="879819"/>
    <lineage>
        <taxon>Eukaryota</taxon>
        <taxon>Fungi</taxon>
        <taxon>Dikarya</taxon>
        <taxon>Basidiomycota</taxon>
        <taxon>Agaricomycotina</taxon>
        <taxon>Tremellomycetes</taxon>
        <taxon>Trichosporonales</taxon>
        <taxon>Trichosporonaceae</taxon>
        <taxon>Cutaneotrichosporon</taxon>
    </lineage>
</organism>
<feature type="region of interest" description="Disordered" evidence="1">
    <location>
        <begin position="289"/>
        <end position="317"/>
    </location>
</feature>
<feature type="compositionally biased region" description="Polar residues" evidence="1">
    <location>
        <begin position="1"/>
        <end position="12"/>
    </location>
</feature>
<dbReference type="STRING" id="879819.A0A0J0XLL5"/>
<evidence type="ECO:0000256" key="1">
    <source>
        <dbReference type="SAM" id="MobiDB-lite"/>
    </source>
</evidence>
<protein>
    <submittedName>
        <fullName evidence="2">Uncharacterized protein</fullName>
    </submittedName>
</protein>
<sequence length="317" mass="33110">MPSISGQGSPVATASALPGEVMVREPPAPAVAESPAPPSAHDEVVNKLLQRPIVHRSNSTPVPPAPAAIGKDIHRTLSGTASPNDARAQSSSESIRDSPLSTMLRGPLDASGGGVTRALGSHIEAVLSAQVEIGRAHLALEGIGAVKPAGLDLVNPPQGEGEEEAQRVADAADADEADLLRRQKGVEELMAKLSELATSIKSYHAIGTPAHIFPTFPQHATPAKLAGLPRVAIANPAMARNEFLPTSADSLPAPEPRQFPPNQSAATTKLLTPISPAASVARRGVQTWFRKNEGIADSPTELTPVDRDGESMRKRPW</sequence>